<organism evidence="2 3">
    <name type="scientific">Halteria grandinella</name>
    <dbReference type="NCBI Taxonomy" id="5974"/>
    <lineage>
        <taxon>Eukaryota</taxon>
        <taxon>Sar</taxon>
        <taxon>Alveolata</taxon>
        <taxon>Ciliophora</taxon>
        <taxon>Intramacronucleata</taxon>
        <taxon>Spirotrichea</taxon>
        <taxon>Stichotrichia</taxon>
        <taxon>Sporadotrichida</taxon>
        <taxon>Halteriidae</taxon>
        <taxon>Halteria</taxon>
    </lineage>
</organism>
<sequence>MKAKKADYSTLDMKVNIRKKSNLPLRNQQTIQTQRNMNGLNSSMKDDLVHLSLVDSNKYFCRNSQQSSKPHSSLKSPIRQETQYVPRRKTTQTLDENILSSLKNTAQMLIQSIQPKSRDEIFQPPKMNLSDYQSQKISQSIDTNNHYGYHSKSSSLYQNLKWFSKRYDDDELMQRENIELPTSIRSVVVMKTNRKMPVKLNTLDDREKVCGWIDEYS</sequence>
<feature type="region of interest" description="Disordered" evidence="1">
    <location>
        <begin position="62"/>
        <end position="91"/>
    </location>
</feature>
<dbReference type="AlphaFoldDB" id="A0A8J8T1Z5"/>
<dbReference type="Proteomes" id="UP000785679">
    <property type="component" value="Unassembled WGS sequence"/>
</dbReference>
<keyword evidence="3" id="KW-1185">Reference proteome</keyword>
<evidence type="ECO:0000313" key="2">
    <source>
        <dbReference type="EMBL" id="TNV79234.1"/>
    </source>
</evidence>
<gene>
    <name evidence="2" type="ORF">FGO68_gene185</name>
</gene>
<proteinExistence type="predicted"/>
<evidence type="ECO:0000256" key="1">
    <source>
        <dbReference type="SAM" id="MobiDB-lite"/>
    </source>
</evidence>
<evidence type="ECO:0000313" key="3">
    <source>
        <dbReference type="Proteomes" id="UP000785679"/>
    </source>
</evidence>
<protein>
    <submittedName>
        <fullName evidence="2">Uncharacterized protein</fullName>
    </submittedName>
</protein>
<accession>A0A8J8T1Z5</accession>
<dbReference type="EMBL" id="RRYP01009192">
    <property type="protein sequence ID" value="TNV79234.1"/>
    <property type="molecule type" value="Genomic_DNA"/>
</dbReference>
<comment type="caution">
    <text evidence="2">The sequence shown here is derived from an EMBL/GenBank/DDBJ whole genome shotgun (WGS) entry which is preliminary data.</text>
</comment>
<feature type="compositionally biased region" description="Polar residues" evidence="1">
    <location>
        <begin position="62"/>
        <end position="83"/>
    </location>
</feature>
<name>A0A8J8T1Z5_HALGN</name>
<reference evidence="2" key="1">
    <citation type="submission" date="2019-06" db="EMBL/GenBank/DDBJ databases">
        <authorList>
            <person name="Zheng W."/>
        </authorList>
    </citation>
    <scope>NUCLEOTIDE SEQUENCE</scope>
    <source>
        <strain evidence="2">QDHG01</strain>
    </source>
</reference>